<dbReference type="PANTHER" id="PTHR43080:SF2">
    <property type="entry name" value="CBS DOMAIN-CONTAINING PROTEIN"/>
    <property type="match status" value="1"/>
</dbReference>
<feature type="domain" description="CBS" evidence="3">
    <location>
        <begin position="74"/>
        <end position="129"/>
    </location>
</feature>
<evidence type="ECO:0000313" key="5">
    <source>
        <dbReference type="Proteomes" id="UP000654947"/>
    </source>
</evidence>
<accession>A0A919CL42</accession>
<dbReference type="PROSITE" id="PS51371">
    <property type="entry name" value="CBS"/>
    <property type="match status" value="2"/>
</dbReference>
<evidence type="ECO:0000256" key="1">
    <source>
        <dbReference type="ARBA" id="ARBA00023122"/>
    </source>
</evidence>
<dbReference type="Pfam" id="PF00571">
    <property type="entry name" value="CBS"/>
    <property type="match status" value="2"/>
</dbReference>
<gene>
    <name evidence="4" type="ORF">GCM10007147_38870</name>
</gene>
<reference evidence="4 5" key="1">
    <citation type="journal article" date="2014" name="Int. J. Syst. Evol. Microbiol.">
        <title>Complete genome sequence of Corynebacterium casei LMG S-19264T (=DSM 44701T), isolated from a smear-ripened cheese.</title>
        <authorList>
            <consortium name="US DOE Joint Genome Institute (JGI-PGF)"/>
            <person name="Walter F."/>
            <person name="Albersmeier A."/>
            <person name="Kalinowski J."/>
            <person name="Ruckert C."/>
        </authorList>
    </citation>
    <scope>NUCLEOTIDE SEQUENCE [LARGE SCALE GENOMIC DNA]</scope>
    <source>
        <strain evidence="4 5">KCTC 19473</strain>
    </source>
</reference>
<dbReference type="Gene3D" id="3.10.580.10">
    <property type="entry name" value="CBS-domain"/>
    <property type="match status" value="1"/>
</dbReference>
<evidence type="ECO:0000313" key="4">
    <source>
        <dbReference type="EMBL" id="GHD33796.1"/>
    </source>
</evidence>
<dbReference type="Proteomes" id="UP000654947">
    <property type="component" value="Unassembled WGS sequence"/>
</dbReference>
<sequence length="139" mass="14657">MVNSVSELMSRPTQTVQPDTTLRQAAELMRDADVGDVIVTEEGNLRGILTDRDIVVRCVASGGDPGDIRVDSVCSAQVATVPPQSTVRDAVDVMRAGTVRRLPVVDDDAVIGVVTMGDLARAVDENSALAEVTGAEPNR</sequence>
<organism evidence="4 5">
    <name type="scientific">Nocardiopsis kunsanensis</name>
    <dbReference type="NCBI Taxonomy" id="141693"/>
    <lineage>
        <taxon>Bacteria</taxon>
        <taxon>Bacillati</taxon>
        <taxon>Actinomycetota</taxon>
        <taxon>Actinomycetes</taxon>
        <taxon>Streptosporangiales</taxon>
        <taxon>Nocardiopsidaceae</taxon>
        <taxon>Nocardiopsis</taxon>
    </lineage>
</organism>
<dbReference type="InterPro" id="IPR000644">
    <property type="entry name" value="CBS_dom"/>
</dbReference>
<dbReference type="SMART" id="SM00116">
    <property type="entry name" value="CBS"/>
    <property type="match status" value="2"/>
</dbReference>
<protein>
    <submittedName>
        <fullName evidence="4">Oxidoreductase</fullName>
    </submittedName>
</protein>
<proteinExistence type="predicted"/>
<evidence type="ECO:0000256" key="2">
    <source>
        <dbReference type="PROSITE-ProRule" id="PRU00703"/>
    </source>
</evidence>
<name>A0A919CL42_9ACTN</name>
<dbReference type="InterPro" id="IPR046342">
    <property type="entry name" value="CBS_dom_sf"/>
</dbReference>
<feature type="domain" description="CBS" evidence="3">
    <location>
        <begin position="9"/>
        <end position="65"/>
    </location>
</feature>
<keyword evidence="5" id="KW-1185">Reference proteome</keyword>
<comment type="caution">
    <text evidence="4">The sequence shown here is derived from an EMBL/GenBank/DDBJ whole genome shotgun (WGS) entry which is preliminary data.</text>
</comment>
<dbReference type="RefSeq" id="WP_017576510.1">
    <property type="nucleotide sequence ID" value="NZ_BMXL01000028.1"/>
</dbReference>
<keyword evidence="1 2" id="KW-0129">CBS domain</keyword>
<dbReference type="InterPro" id="IPR051257">
    <property type="entry name" value="Diverse_CBS-Domain"/>
</dbReference>
<dbReference type="PANTHER" id="PTHR43080">
    <property type="entry name" value="CBS DOMAIN-CONTAINING PROTEIN CBSX3, MITOCHONDRIAL"/>
    <property type="match status" value="1"/>
</dbReference>
<evidence type="ECO:0000259" key="3">
    <source>
        <dbReference type="PROSITE" id="PS51371"/>
    </source>
</evidence>
<dbReference type="AlphaFoldDB" id="A0A919CL42"/>
<dbReference type="EMBL" id="BMXL01000028">
    <property type="protein sequence ID" value="GHD33796.1"/>
    <property type="molecule type" value="Genomic_DNA"/>
</dbReference>
<dbReference type="SUPFAM" id="SSF54631">
    <property type="entry name" value="CBS-domain pair"/>
    <property type="match status" value="1"/>
</dbReference>